<dbReference type="CDD" id="cd00093">
    <property type="entry name" value="HTH_XRE"/>
    <property type="match status" value="1"/>
</dbReference>
<proteinExistence type="predicted"/>
<keyword evidence="2" id="KW-1185">Reference proteome</keyword>
<sequence length="434" mass="51098">MNPTSSLRELLRSEIESKFLSFAAFAEKAGIHRSRFSLFFHRNTPKAMPFDQLIKITNALNHPKDHFFYFYIDECFHGSKVSRSRLMPLLSECVELNRQDCIENILFRLDFDIRAHHLQIVLDVSEQFLHSSKRNHAKPLFQWIVKNAYNLKAERAAVAYYGLFLTSISSNDNDKNFRLALEFEQVHCWLPEHYLLDGYLQLTNIYFNLAKWSEMEFYADRLRELVERMYANKCIKEFFPTERHPVVYYGQGYLQKGNALEHQGKYSEAELYIEGYQDLSWFPNLDKLGWEEVRKFSHWARANRFNLAILKGNTSVLKDYSFFLEQHPYEVLPSLLTILESANRYGFSIDSLLTKLMPLIFTKDKNNYYGELFNLNRLAALYYQIANYHAKRGRQTLASKFSMQALMVSEGLNNTRHFRELASLSAACSYDDHL</sequence>
<evidence type="ECO:0008006" key="3">
    <source>
        <dbReference type="Google" id="ProtNLM"/>
    </source>
</evidence>
<comment type="caution">
    <text evidence="1">The sequence shown here is derived from an EMBL/GenBank/DDBJ whole genome shotgun (WGS) entry which is preliminary data.</text>
</comment>
<accession>A0ABQ2KUH5</accession>
<protein>
    <recommendedName>
        <fullName evidence="3">DNA-binding protein</fullName>
    </recommendedName>
</protein>
<evidence type="ECO:0000313" key="1">
    <source>
        <dbReference type="EMBL" id="GGN93593.1"/>
    </source>
</evidence>
<evidence type="ECO:0000313" key="2">
    <source>
        <dbReference type="Proteomes" id="UP000606653"/>
    </source>
</evidence>
<dbReference type="Proteomes" id="UP000606653">
    <property type="component" value="Unassembled WGS sequence"/>
</dbReference>
<dbReference type="InterPro" id="IPR001387">
    <property type="entry name" value="Cro/C1-type_HTH"/>
</dbReference>
<gene>
    <name evidence="1" type="ORF">GCM10010969_07520</name>
</gene>
<dbReference type="RefSeq" id="WP_018976850.1">
    <property type="nucleotide sequence ID" value="NZ_BMLN01000002.1"/>
</dbReference>
<dbReference type="InterPro" id="IPR010982">
    <property type="entry name" value="Lambda_DNA-bd_dom_sf"/>
</dbReference>
<dbReference type="SUPFAM" id="SSF47413">
    <property type="entry name" value="lambda repressor-like DNA-binding domains"/>
    <property type="match status" value="1"/>
</dbReference>
<dbReference type="EMBL" id="BMLN01000002">
    <property type="protein sequence ID" value="GGN93593.1"/>
    <property type="molecule type" value="Genomic_DNA"/>
</dbReference>
<name>A0ABQ2KUH5_9BACL</name>
<reference evidence="2" key="1">
    <citation type="journal article" date="2019" name="Int. J. Syst. Evol. Microbiol.">
        <title>The Global Catalogue of Microorganisms (GCM) 10K type strain sequencing project: providing services to taxonomists for standard genome sequencing and annotation.</title>
        <authorList>
            <consortium name="The Broad Institute Genomics Platform"/>
            <consortium name="The Broad Institute Genome Sequencing Center for Infectious Disease"/>
            <person name="Wu L."/>
            <person name="Ma J."/>
        </authorList>
    </citation>
    <scope>NUCLEOTIDE SEQUENCE [LARGE SCALE GENOMIC DNA]</scope>
    <source>
        <strain evidence="2">CGMCC 1.6964</strain>
    </source>
</reference>
<organism evidence="1 2">
    <name type="scientific">Saccharibacillus kuerlensis</name>
    <dbReference type="NCBI Taxonomy" id="459527"/>
    <lineage>
        <taxon>Bacteria</taxon>
        <taxon>Bacillati</taxon>
        <taxon>Bacillota</taxon>
        <taxon>Bacilli</taxon>
        <taxon>Bacillales</taxon>
        <taxon>Paenibacillaceae</taxon>
        <taxon>Saccharibacillus</taxon>
    </lineage>
</organism>